<proteinExistence type="predicted"/>
<organism evidence="1 2">
    <name type="scientific">Smallanthus sonchifolius</name>
    <dbReference type="NCBI Taxonomy" id="185202"/>
    <lineage>
        <taxon>Eukaryota</taxon>
        <taxon>Viridiplantae</taxon>
        <taxon>Streptophyta</taxon>
        <taxon>Embryophyta</taxon>
        <taxon>Tracheophyta</taxon>
        <taxon>Spermatophyta</taxon>
        <taxon>Magnoliopsida</taxon>
        <taxon>eudicotyledons</taxon>
        <taxon>Gunneridae</taxon>
        <taxon>Pentapetalae</taxon>
        <taxon>asterids</taxon>
        <taxon>campanulids</taxon>
        <taxon>Asterales</taxon>
        <taxon>Asteraceae</taxon>
        <taxon>Asteroideae</taxon>
        <taxon>Heliantheae alliance</taxon>
        <taxon>Millerieae</taxon>
        <taxon>Smallanthus</taxon>
    </lineage>
</organism>
<accession>A0ACB9K9G1</accession>
<gene>
    <name evidence="1" type="ORF">L1987_02976</name>
</gene>
<dbReference type="Proteomes" id="UP001056120">
    <property type="component" value="Linkage Group LG01"/>
</dbReference>
<reference evidence="1 2" key="2">
    <citation type="journal article" date="2022" name="Mol. Ecol. Resour.">
        <title>The genomes of chicory, endive, great burdock and yacon provide insights into Asteraceae paleo-polyploidization history and plant inulin production.</title>
        <authorList>
            <person name="Fan W."/>
            <person name="Wang S."/>
            <person name="Wang H."/>
            <person name="Wang A."/>
            <person name="Jiang F."/>
            <person name="Liu H."/>
            <person name="Zhao H."/>
            <person name="Xu D."/>
            <person name="Zhang Y."/>
        </authorList>
    </citation>
    <scope>NUCLEOTIDE SEQUENCE [LARGE SCALE GENOMIC DNA]</scope>
    <source>
        <strain evidence="2">cv. Yunnan</strain>
        <tissue evidence="1">Leaves</tissue>
    </source>
</reference>
<protein>
    <submittedName>
        <fullName evidence="1">Uncharacterized protein</fullName>
    </submittedName>
</protein>
<keyword evidence="2" id="KW-1185">Reference proteome</keyword>
<evidence type="ECO:0000313" key="2">
    <source>
        <dbReference type="Proteomes" id="UP001056120"/>
    </source>
</evidence>
<evidence type="ECO:0000313" key="1">
    <source>
        <dbReference type="EMBL" id="KAI3828866.1"/>
    </source>
</evidence>
<name>A0ACB9K9G1_9ASTR</name>
<reference evidence="2" key="1">
    <citation type="journal article" date="2022" name="Mol. Ecol. Resour.">
        <title>The genomes of chicory, endive, great burdock and yacon provide insights into Asteraceae palaeo-polyploidization history and plant inulin production.</title>
        <authorList>
            <person name="Fan W."/>
            <person name="Wang S."/>
            <person name="Wang H."/>
            <person name="Wang A."/>
            <person name="Jiang F."/>
            <person name="Liu H."/>
            <person name="Zhao H."/>
            <person name="Xu D."/>
            <person name="Zhang Y."/>
        </authorList>
    </citation>
    <scope>NUCLEOTIDE SEQUENCE [LARGE SCALE GENOMIC DNA]</scope>
    <source>
        <strain evidence="2">cv. Yunnan</strain>
    </source>
</reference>
<dbReference type="EMBL" id="CM042018">
    <property type="protein sequence ID" value="KAI3828866.1"/>
    <property type="molecule type" value="Genomic_DNA"/>
</dbReference>
<comment type="caution">
    <text evidence="1">The sequence shown here is derived from an EMBL/GenBank/DDBJ whole genome shotgun (WGS) entry which is preliminary data.</text>
</comment>
<sequence>MISEVGYKISLTIITYWSWWWEVNNQQDKLARTVLTVSVPTLLFVWFLWRLSYSRKDRIHLPPGPSGLPIIGYLPFLTSNLHESFTEMAHKYGPIFSLRLGSKLHVVVNSIDLAKVVAREQDSTFANRGPPLTGLIITYGGMDLVWSNNNTHWRNVRKLLVSQVLSNTNLNSCQGFRTHEVRKTVKEVYTKIGTKIDINKIAFDTELNVVTNMLWGCSKSSEGNDFGDILDGFREVEFKIIELMGTPNISDFIPFLSRFDLQGMQMEMQRQFEYVERVFDYIIEGKMKVDSNEIDEAVAKDVRKDFLQILLEIKDKKNDPKSFNIIHIKALLINIVVAATDTTSTMVEWVMAEILGHPGVMKKVQDELTEVIGMNNIVEESDLPKLIYLDAVIKETFRLHPPLPFLIQRCPDESCRVGGYTIPKGTIVYINVWAIQRDPQNWTDPLEFKPERFLNHKWDYNGNNFKFLPFGSGRRICPGIPLGEKMLVYILASLLHSFEWSLPKDEEFELSDKFGFVTKKRKPLIAIPSQRLPDANLCLC</sequence>